<organism evidence="2 3">
    <name type="scientific">Copranaerobaculum intestinale</name>
    <dbReference type="NCBI Taxonomy" id="2692629"/>
    <lineage>
        <taxon>Bacteria</taxon>
        <taxon>Bacillati</taxon>
        <taxon>Bacillota</taxon>
        <taxon>Erysipelotrichia</taxon>
        <taxon>Erysipelotrichales</taxon>
        <taxon>Erysipelotrichaceae</taxon>
        <taxon>Copranaerobaculum</taxon>
    </lineage>
</organism>
<feature type="transmembrane region" description="Helical" evidence="1">
    <location>
        <begin position="132"/>
        <end position="153"/>
    </location>
</feature>
<dbReference type="AlphaFoldDB" id="A0A6N8UC77"/>
<name>A0A6N8UC77_9FIRM</name>
<proteinExistence type="predicted"/>
<evidence type="ECO:0008006" key="4">
    <source>
        <dbReference type="Google" id="ProtNLM"/>
    </source>
</evidence>
<feature type="transmembrane region" description="Helical" evidence="1">
    <location>
        <begin position="216"/>
        <end position="238"/>
    </location>
</feature>
<accession>A0A6N8UC77</accession>
<feature type="transmembrane region" description="Helical" evidence="1">
    <location>
        <begin position="191"/>
        <end position="209"/>
    </location>
</feature>
<keyword evidence="1" id="KW-0472">Membrane</keyword>
<evidence type="ECO:0000313" key="3">
    <source>
        <dbReference type="Proteomes" id="UP000434036"/>
    </source>
</evidence>
<gene>
    <name evidence="2" type="ORF">GSF08_10350</name>
</gene>
<sequence>MRNRIRLVMVSKIDDGYLREYLQRQATKGYRLTRMIEPLLIFEKDEQAVTEIYTALPRDSFEAELRMHKPQPEHAMLSGWRFHILKGKYEAPISVVSQYLDMLIYLLLYAMLLGGMFRYAEFLPFSFERFLAIASLSGIVILWQLLFLVLRIRSVKLYKKLQLTVPLRNLLVIILVVMWFCNLYSKFDILHIIYILFLLILLFCVRIGILNGHHSYWLRIAMLFLSIGILILSGMQLYSHNTDAAYQCKKDAFTLYLKDLGQKAKTTDCVQNETSYTYQESDQKYTHWYNDERLPSQDRENIVSNFFTQYENEQGAAVEYRAQKQSLTDNYGEPNDLDPSWNVDQGCFIYGDGIEVLMVQKGNRIYQYTMEKGNNYDGEWMDVVKQKFFTQ</sequence>
<keyword evidence="3" id="KW-1185">Reference proteome</keyword>
<dbReference type="Proteomes" id="UP000434036">
    <property type="component" value="Unassembled WGS sequence"/>
</dbReference>
<comment type="caution">
    <text evidence="2">The sequence shown here is derived from an EMBL/GenBank/DDBJ whole genome shotgun (WGS) entry which is preliminary data.</text>
</comment>
<evidence type="ECO:0000313" key="2">
    <source>
        <dbReference type="EMBL" id="MXQ74323.1"/>
    </source>
</evidence>
<dbReference type="RefSeq" id="WP_160625706.1">
    <property type="nucleotide sequence ID" value="NZ_WUUQ01000006.1"/>
</dbReference>
<dbReference type="EMBL" id="WUUQ01000006">
    <property type="protein sequence ID" value="MXQ74323.1"/>
    <property type="molecule type" value="Genomic_DNA"/>
</dbReference>
<feature type="transmembrane region" description="Helical" evidence="1">
    <location>
        <begin position="102"/>
        <end position="120"/>
    </location>
</feature>
<reference evidence="2 3" key="1">
    <citation type="submission" date="2019-12" db="EMBL/GenBank/DDBJ databases">
        <authorList>
            <person name="Yang R."/>
        </authorList>
    </citation>
    <scope>NUCLEOTIDE SEQUENCE [LARGE SCALE GENOMIC DNA]</scope>
    <source>
        <strain evidence="2 3">DONG20-135</strain>
    </source>
</reference>
<keyword evidence="1" id="KW-1133">Transmembrane helix</keyword>
<reference evidence="2 3" key="2">
    <citation type="submission" date="2020-01" db="EMBL/GenBank/DDBJ databases">
        <title>Clostridiaceae sp. nov. isolated from the gut of human by culturomics.</title>
        <authorList>
            <person name="Chang Y."/>
        </authorList>
    </citation>
    <scope>NUCLEOTIDE SEQUENCE [LARGE SCALE GENOMIC DNA]</scope>
    <source>
        <strain evidence="2 3">DONG20-135</strain>
    </source>
</reference>
<keyword evidence="1" id="KW-0812">Transmembrane</keyword>
<protein>
    <recommendedName>
        <fullName evidence="4">DUF2812 domain-containing protein</fullName>
    </recommendedName>
</protein>
<evidence type="ECO:0000256" key="1">
    <source>
        <dbReference type="SAM" id="Phobius"/>
    </source>
</evidence>
<feature type="transmembrane region" description="Helical" evidence="1">
    <location>
        <begin position="165"/>
        <end position="185"/>
    </location>
</feature>